<evidence type="ECO:0008006" key="3">
    <source>
        <dbReference type="Google" id="ProtNLM"/>
    </source>
</evidence>
<name>A0A6J8CTM4_MYTCO</name>
<evidence type="ECO:0000313" key="1">
    <source>
        <dbReference type="EMBL" id="CAC5399071.1"/>
    </source>
</evidence>
<keyword evidence="2" id="KW-1185">Reference proteome</keyword>
<sequence length="164" mass="18960">MKTLLRTFLGKFVKAKLIQTTPDLTTLDYSNPENQLPNSIISIRPKARGYLSVRQFYCVVVKKMVTKFPFNDPVVLFLAFLNPAERGNLDFNDTLKIDTDTRVDSYWAAVSAMTNKITRTARFLLLTRVTRAIYFIPNSNADCERVFSMPRRYTQKTGHHWTTL</sequence>
<dbReference type="Proteomes" id="UP000507470">
    <property type="component" value="Unassembled WGS sequence"/>
</dbReference>
<dbReference type="EMBL" id="CACVKT020005972">
    <property type="protein sequence ID" value="CAC5399071.1"/>
    <property type="molecule type" value="Genomic_DNA"/>
</dbReference>
<accession>A0A6J8CTM4</accession>
<dbReference type="OrthoDB" id="6129633at2759"/>
<dbReference type="AlphaFoldDB" id="A0A6J8CTM4"/>
<protein>
    <recommendedName>
        <fullName evidence="3">HAT C-terminal dimerisation domain-containing protein</fullName>
    </recommendedName>
</protein>
<organism evidence="1 2">
    <name type="scientific">Mytilus coruscus</name>
    <name type="common">Sea mussel</name>
    <dbReference type="NCBI Taxonomy" id="42192"/>
    <lineage>
        <taxon>Eukaryota</taxon>
        <taxon>Metazoa</taxon>
        <taxon>Spiralia</taxon>
        <taxon>Lophotrochozoa</taxon>
        <taxon>Mollusca</taxon>
        <taxon>Bivalvia</taxon>
        <taxon>Autobranchia</taxon>
        <taxon>Pteriomorphia</taxon>
        <taxon>Mytilida</taxon>
        <taxon>Mytiloidea</taxon>
        <taxon>Mytilidae</taxon>
        <taxon>Mytilinae</taxon>
        <taxon>Mytilus</taxon>
    </lineage>
</organism>
<evidence type="ECO:0000313" key="2">
    <source>
        <dbReference type="Proteomes" id="UP000507470"/>
    </source>
</evidence>
<gene>
    <name evidence="1" type="ORF">MCOR_33366</name>
</gene>
<reference evidence="1 2" key="1">
    <citation type="submission" date="2020-06" db="EMBL/GenBank/DDBJ databases">
        <authorList>
            <person name="Li R."/>
            <person name="Bekaert M."/>
        </authorList>
    </citation>
    <scope>NUCLEOTIDE SEQUENCE [LARGE SCALE GENOMIC DNA]</scope>
    <source>
        <strain evidence="2">wild</strain>
    </source>
</reference>
<proteinExistence type="predicted"/>